<feature type="compositionally biased region" description="Low complexity" evidence="2">
    <location>
        <begin position="261"/>
        <end position="284"/>
    </location>
</feature>
<name>A0A0C3QB78_9AGAM</name>
<feature type="region of interest" description="Disordered" evidence="2">
    <location>
        <begin position="170"/>
        <end position="192"/>
    </location>
</feature>
<dbReference type="STRING" id="1051891.A0A0C3QB78"/>
<dbReference type="Proteomes" id="UP000054248">
    <property type="component" value="Unassembled WGS sequence"/>
</dbReference>
<feature type="region of interest" description="Disordered" evidence="2">
    <location>
        <begin position="1"/>
        <end position="107"/>
    </location>
</feature>
<keyword evidence="1" id="KW-0175">Coiled coil</keyword>
<gene>
    <name evidence="3" type="ORF">M407DRAFT_23009</name>
</gene>
<feature type="compositionally biased region" description="Polar residues" evidence="2">
    <location>
        <begin position="289"/>
        <end position="299"/>
    </location>
</feature>
<proteinExistence type="predicted"/>
<accession>A0A0C3QB78</accession>
<protein>
    <submittedName>
        <fullName evidence="3">Uncharacterized protein</fullName>
    </submittedName>
</protein>
<evidence type="ECO:0000313" key="4">
    <source>
        <dbReference type="Proteomes" id="UP000054248"/>
    </source>
</evidence>
<reference evidence="3 4" key="1">
    <citation type="submission" date="2014-04" db="EMBL/GenBank/DDBJ databases">
        <authorList>
            <consortium name="DOE Joint Genome Institute"/>
            <person name="Kuo A."/>
            <person name="Girlanda M."/>
            <person name="Perotto S."/>
            <person name="Kohler A."/>
            <person name="Nagy L.G."/>
            <person name="Floudas D."/>
            <person name="Copeland A."/>
            <person name="Barry K.W."/>
            <person name="Cichocki N."/>
            <person name="Veneault-Fourrey C."/>
            <person name="LaButti K."/>
            <person name="Lindquist E.A."/>
            <person name="Lipzen A."/>
            <person name="Lundell T."/>
            <person name="Morin E."/>
            <person name="Murat C."/>
            <person name="Sun H."/>
            <person name="Tunlid A."/>
            <person name="Henrissat B."/>
            <person name="Grigoriev I.V."/>
            <person name="Hibbett D.S."/>
            <person name="Martin F."/>
            <person name="Nordberg H.P."/>
            <person name="Cantor M.N."/>
            <person name="Hua S.X."/>
        </authorList>
    </citation>
    <scope>NUCLEOTIDE SEQUENCE [LARGE SCALE GENOMIC DNA]</scope>
    <source>
        <strain evidence="3 4">MUT 4182</strain>
    </source>
</reference>
<keyword evidence="4" id="KW-1185">Reference proteome</keyword>
<feature type="compositionally biased region" description="Polar residues" evidence="2">
    <location>
        <begin position="87"/>
        <end position="102"/>
    </location>
</feature>
<dbReference type="HOGENOM" id="CLU_809398_0_0_1"/>
<feature type="region of interest" description="Disordered" evidence="2">
    <location>
        <begin position="206"/>
        <end position="346"/>
    </location>
</feature>
<evidence type="ECO:0000313" key="3">
    <source>
        <dbReference type="EMBL" id="KIO27695.1"/>
    </source>
</evidence>
<evidence type="ECO:0000256" key="1">
    <source>
        <dbReference type="SAM" id="Coils"/>
    </source>
</evidence>
<feature type="compositionally biased region" description="Polar residues" evidence="2">
    <location>
        <begin position="233"/>
        <end position="250"/>
    </location>
</feature>
<feature type="compositionally biased region" description="Low complexity" evidence="2">
    <location>
        <begin position="1"/>
        <end position="19"/>
    </location>
</feature>
<dbReference type="AlphaFoldDB" id="A0A0C3QB78"/>
<dbReference type="EMBL" id="KN823004">
    <property type="protein sequence ID" value="KIO27695.1"/>
    <property type="molecule type" value="Genomic_DNA"/>
</dbReference>
<evidence type="ECO:0000256" key="2">
    <source>
        <dbReference type="SAM" id="MobiDB-lite"/>
    </source>
</evidence>
<organism evidence="3 4">
    <name type="scientific">Tulasnella calospora MUT 4182</name>
    <dbReference type="NCBI Taxonomy" id="1051891"/>
    <lineage>
        <taxon>Eukaryota</taxon>
        <taxon>Fungi</taxon>
        <taxon>Dikarya</taxon>
        <taxon>Basidiomycota</taxon>
        <taxon>Agaricomycotina</taxon>
        <taxon>Agaricomycetes</taxon>
        <taxon>Cantharellales</taxon>
        <taxon>Tulasnellaceae</taxon>
        <taxon>Tulasnella</taxon>
    </lineage>
</organism>
<reference evidence="4" key="2">
    <citation type="submission" date="2015-01" db="EMBL/GenBank/DDBJ databases">
        <title>Evolutionary Origins and Diversification of the Mycorrhizal Mutualists.</title>
        <authorList>
            <consortium name="DOE Joint Genome Institute"/>
            <consortium name="Mycorrhizal Genomics Consortium"/>
            <person name="Kohler A."/>
            <person name="Kuo A."/>
            <person name="Nagy L.G."/>
            <person name="Floudas D."/>
            <person name="Copeland A."/>
            <person name="Barry K.W."/>
            <person name="Cichocki N."/>
            <person name="Veneault-Fourrey C."/>
            <person name="LaButti K."/>
            <person name="Lindquist E.A."/>
            <person name="Lipzen A."/>
            <person name="Lundell T."/>
            <person name="Morin E."/>
            <person name="Murat C."/>
            <person name="Riley R."/>
            <person name="Ohm R."/>
            <person name="Sun H."/>
            <person name="Tunlid A."/>
            <person name="Henrissat B."/>
            <person name="Grigoriev I.V."/>
            <person name="Hibbett D.S."/>
            <person name="Martin F."/>
        </authorList>
    </citation>
    <scope>NUCLEOTIDE SEQUENCE [LARGE SCALE GENOMIC DNA]</scope>
    <source>
        <strain evidence="4">MUT 4182</strain>
    </source>
</reference>
<sequence length="346" mass="36888">MPSKQRQQQRAQRASVSQQFGALSLDKGPLPSTAHLAPPEDFSAFGGSSSAGSSVVGTPQPRSESPDLALLGTSLPVPPPPPPEPTSQPGAESPSIPSTLGQRTFDGTAEMPEWMANVTGGFAKEISVLMQEMDDLRKDKQRLQMDVANLMRTLSEYSPGGQFAPAHWSHPHGTIPPEHPGTLPLEPLDPSPAPDVEVQQLIPQGPIKPGWRTVKPEPKKIQSRVVPAPHQLSAIQSGQRSTSNTSLNTMASSHPPPAPVAAPYQHAPRALPAPALPSIPSTPAHMVHSHSQPQNSQHPASHYPPPTQAPTMKVPPWTNWRPGNRPLPMKAPIPQPPATVPTLFGE</sequence>
<feature type="compositionally biased region" description="Low complexity" evidence="2">
    <location>
        <begin position="42"/>
        <end position="57"/>
    </location>
</feature>
<feature type="compositionally biased region" description="Pro residues" evidence="2">
    <location>
        <begin position="76"/>
        <end position="86"/>
    </location>
</feature>
<dbReference type="OrthoDB" id="3234499at2759"/>
<feature type="compositionally biased region" description="Pro residues" evidence="2">
    <location>
        <begin position="329"/>
        <end position="339"/>
    </location>
</feature>
<feature type="coiled-coil region" evidence="1">
    <location>
        <begin position="126"/>
        <end position="153"/>
    </location>
</feature>